<dbReference type="KEGG" id="vtu:IX91_21150"/>
<organism evidence="9 10">
    <name type="scientific">Vibrio tubiashii ATCC 19109</name>
    <dbReference type="NCBI Taxonomy" id="1051646"/>
    <lineage>
        <taxon>Bacteria</taxon>
        <taxon>Pseudomonadati</taxon>
        <taxon>Pseudomonadota</taxon>
        <taxon>Gammaproteobacteria</taxon>
        <taxon>Vibrionales</taxon>
        <taxon>Vibrionaceae</taxon>
        <taxon>Vibrio</taxon>
        <taxon>Vibrio oreintalis group</taxon>
    </lineage>
</organism>
<dbReference type="STRING" id="1051646.IX91_21150"/>
<dbReference type="eggNOG" id="COG3842">
    <property type="taxonomic scope" value="Bacteria"/>
</dbReference>
<name>A0A0A0SK41_9VIBR</name>
<dbReference type="FunFam" id="3.40.50.300:FF:000425">
    <property type="entry name" value="Probable ABC transporter, ATP-binding subunit"/>
    <property type="match status" value="1"/>
</dbReference>
<evidence type="ECO:0000313" key="10">
    <source>
        <dbReference type="Proteomes" id="UP000030071"/>
    </source>
</evidence>
<dbReference type="NCBIfam" id="TIGR03265">
    <property type="entry name" value="PhnT2"/>
    <property type="match status" value="1"/>
</dbReference>
<keyword evidence="5 9" id="KW-0067">ATP-binding</keyword>
<dbReference type="PROSITE" id="PS50893">
    <property type="entry name" value="ABC_TRANSPORTER_2"/>
    <property type="match status" value="1"/>
</dbReference>
<dbReference type="Gene3D" id="2.40.50.100">
    <property type="match status" value="1"/>
</dbReference>
<evidence type="ECO:0000256" key="5">
    <source>
        <dbReference type="ARBA" id="ARBA00022840"/>
    </source>
</evidence>
<sequence length="370" mass="40944">MSTNQPYLQIENVVKQFGQFTALKQISLAIEKGEFVCFLGPSGCGKTTLLRAIAGLDLPTSGGIYQDGQETTFLPPEKRDFGIVFQSYALFPNLTVQENIAIGLKNQGMTNQQALEKVDYWLDMIGLPTSGEKYPNQLSGGQQQRVALARALALSPGLLLLDEPLSALDAKVRVHLRDEICKLQRKLGITTIMVTHDQDEALSMADRIVVMNHGVIEQVGTPQEIYQHPATRFVAEFVGSMNFISASAATDTQLRIAESLIPAPVIENKQVVRGDCFDLAIRPESIRFAEQFNNALPVKIRDREFLGAFYRFECELQHDKQAAPIFIDVAGEVVTEQKLRIGDIRYIQFSKQGVRAYPTLSPNGTKAIAA</sequence>
<dbReference type="Pfam" id="PF00005">
    <property type="entry name" value="ABC_tran"/>
    <property type="match status" value="1"/>
</dbReference>
<evidence type="ECO:0000256" key="7">
    <source>
        <dbReference type="ARBA" id="ARBA00023136"/>
    </source>
</evidence>
<evidence type="ECO:0000256" key="3">
    <source>
        <dbReference type="ARBA" id="ARBA00022519"/>
    </source>
</evidence>
<dbReference type="Proteomes" id="UP000030071">
    <property type="component" value="Chromosome 2"/>
</dbReference>
<keyword evidence="6" id="KW-1278">Translocase</keyword>
<dbReference type="SMART" id="SM00382">
    <property type="entry name" value="AAA"/>
    <property type="match status" value="1"/>
</dbReference>
<dbReference type="Gene3D" id="3.40.50.300">
    <property type="entry name" value="P-loop containing nucleotide triphosphate hydrolases"/>
    <property type="match status" value="1"/>
</dbReference>
<dbReference type="InterPro" id="IPR017871">
    <property type="entry name" value="ABC_transporter-like_CS"/>
</dbReference>
<dbReference type="InterPro" id="IPR003439">
    <property type="entry name" value="ABC_transporter-like_ATP-bd"/>
</dbReference>
<dbReference type="SUPFAM" id="SSF52540">
    <property type="entry name" value="P-loop containing nucleoside triphosphate hydrolases"/>
    <property type="match status" value="1"/>
</dbReference>
<keyword evidence="7" id="KW-0472">Membrane</keyword>
<protein>
    <submittedName>
        <fullName evidence="9">Phosphonate ABC transporter ATP-binding protein</fullName>
    </submittedName>
</protein>
<dbReference type="EMBL" id="CP009355">
    <property type="protein sequence ID" value="AIW16591.1"/>
    <property type="molecule type" value="Genomic_DNA"/>
</dbReference>
<evidence type="ECO:0000259" key="8">
    <source>
        <dbReference type="PROSITE" id="PS50893"/>
    </source>
</evidence>
<dbReference type="SUPFAM" id="SSF50331">
    <property type="entry name" value="MOP-like"/>
    <property type="match status" value="1"/>
</dbReference>
<dbReference type="InterPro" id="IPR008995">
    <property type="entry name" value="Mo/tungstate-bd_C_term_dom"/>
</dbReference>
<dbReference type="InterPro" id="IPR003593">
    <property type="entry name" value="AAA+_ATPase"/>
</dbReference>
<dbReference type="PANTHER" id="PTHR42781">
    <property type="entry name" value="SPERMIDINE/PUTRESCINE IMPORT ATP-BINDING PROTEIN POTA"/>
    <property type="match status" value="1"/>
</dbReference>
<keyword evidence="4" id="KW-0547">Nucleotide-binding</keyword>
<dbReference type="InterPro" id="IPR013611">
    <property type="entry name" value="Transp-assoc_OB_typ2"/>
</dbReference>
<dbReference type="GO" id="GO:0005524">
    <property type="term" value="F:ATP binding"/>
    <property type="evidence" value="ECO:0007669"/>
    <property type="project" value="UniProtKB-KW"/>
</dbReference>
<dbReference type="InterPro" id="IPR017666">
    <property type="entry name" value="AminoethylPonate_ABC_PhnT2"/>
</dbReference>
<dbReference type="HOGENOM" id="CLU_000604_1_1_6"/>
<dbReference type="GO" id="GO:0016887">
    <property type="term" value="F:ATP hydrolysis activity"/>
    <property type="evidence" value="ECO:0007669"/>
    <property type="project" value="InterPro"/>
</dbReference>
<feature type="domain" description="ABC transporter" evidence="8">
    <location>
        <begin position="8"/>
        <end position="238"/>
    </location>
</feature>
<dbReference type="AlphaFoldDB" id="A0A0A0SK41"/>
<keyword evidence="1" id="KW-0813">Transport</keyword>
<dbReference type="InterPro" id="IPR027417">
    <property type="entry name" value="P-loop_NTPase"/>
</dbReference>
<accession>A0A0A0SK41</accession>
<evidence type="ECO:0000256" key="1">
    <source>
        <dbReference type="ARBA" id="ARBA00022448"/>
    </source>
</evidence>
<dbReference type="GO" id="GO:0043190">
    <property type="term" value="C:ATP-binding cassette (ABC) transporter complex"/>
    <property type="evidence" value="ECO:0007669"/>
    <property type="project" value="InterPro"/>
</dbReference>
<dbReference type="GeneID" id="23447233"/>
<evidence type="ECO:0000313" key="9">
    <source>
        <dbReference type="EMBL" id="AIW16591.1"/>
    </source>
</evidence>
<keyword evidence="3" id="KW-0997">Cell inner membrane</keyword>
<dbReference type="PROSITE" id="PS00211">
    <property type="entry name" value="ABC_TRANSPORTER_1"/>
    <property type="match status" value="1"/>
</dbReference>
<keyword evidence="2" id="KW-1003">Cell membrane</keyword>
<dbReference type="InterPro" id="IPR050093">
    <property type="entry name" value="ABC_SmlMolc_Importer"/>
</dbReference>
<dbReference type="PANTHER" id="PTHR42781:SF5">
    <property type="entry name" value="PUTRESCINE TRANSPORT ATP-BINDING PROTEIN POTG"/>
    <property type="match status" value="1"/>
</dbReference>
<dbReference type="GO" id="GO:0015697">
    <property type="term" value="P:quaternary ammonium group transport"/>
    <property type="evidence" value="ECO:0007669"/>
    <property type="project" value="UniProtKB-ARBA"/>
</dbReference>
<dbReference type="PATRIC" id="fig|1051646.9.peg.4152"/>
<proteinExistence type="predicted"/>
<evidence type="ECO:0000256" key="4">
    <source>
        <dbReference type="ARBA" id="ARBA00022741"/>
    </source>
</evidence>
<gene>
    <name evidence="9" type="ORF">IX91_21150</name>
</gene>
<dbReference type="RefSeq" id="WP_004749625.1">
    <property type="nucleotide sequence ID" value="NZ_CP009355.1"/>
</dbReference>
<dbReference type="GO" id="GO:0022857">
    <property type="term" value="F:transmembrane transporter activity"/>
    <property type="evidence" value="ECO:0007669"/>
    <property type="project" value="InterPro"/>
</dbReference>
<evidence type="ECO:0000256" key="2">
    <source>
        <dbReference type="ARBA" id="ARBA00022475"/>
    </source>
</evidence>
<dbReference type="Pfam" id="PF08402">
    <property type="entry name" value="TOBE_2"/>
    <property type="match status" value="1"/>
</dbReference>
<reference evidence="9 10" key="1">
    <citation type="submission" date="2014-08" db="EMBL/GenBank/DDBJ databases">
        <title>First Complete Genome Sequence of the Shellfish Pathogen Vibrio tubiashii.</title>
        <authorList>
            <person name="Richards G.P."/>
            <person name="Needleman D.S."/>
            <person name="Watson M.A."/>
            <person name="Bono J.L."/>
        </authorList>
    </citation>
    <scope>NUCLEOTIDE SEQUENCE [LARGE SCALE GENOMIC DNA]</scope>
    <source>
        <strain evidence="9 10">ATCC 19109</strain>
    </source>
</reference>
<evidence type="ECO:0000256" key="6">
    <source>
        <dbReference type="ARBA" id="ARBA00022967"/>
    </source>
</evidence>